<evidence type="ECO:0000313" key="3">
    <source>
        <dbReference type="EMBL" id="SEB74296.1"/>
    </source>
</evidence>
<dbReference type="Pfam" id="PF12867">
    <property type="entry name" value="DinB_2"/>
    <property type="match status" value="1"/>
</dbReference>
<reference evidence="3 4" key="1">
    <citation type="submission" date="2016-10" db="EMBL/GenBank/DDBJ databases">
        <authorList>
            <person name="de Groot N.N."/>
        </authorList>
    </citation>
    <scope>NUCLEOTIDE SEQUENCE [LARGE SCALE GENOMIC DNA]</scope>
    <source>
        <strain evidence="3 4">AB35.6</strain>
    </source>
</reference>
<dbReference type="EMBL" id="FNSD01000001">
    <property type="protein sequence ID" value="SEB74296.1"/>
    <property type="molecule type" value="Genomic_DNA"/>
</dbReference>
<proteinExistence type="predicted"/>
<dbReference type="RefSeq" id="WP_074653351.1">
    <property type="nucleotide sequence ID" value="NZ_FNSD01000001.1"/>
</dbReference>
<accession>A0A1H4LUG6</accession>
<feature type="chain" id="PRO_5010336402" evidence="1">
    <location>
        <begin position="23"/>
        <end position="176"/>
    </location>
</feature>
<sequence length="176" mass="18646">MKIGVGVMVLLAASAASMTVQAQDAVNPVVSSANEIVVRQSAYIITAAEQMPADKYGYRPTPDQWTYGKIVAHVTQANFGVCGMLTGDSAGKGPAVAETDPKEKLVAVLKQSFDTCKTAMDGLKDASLGGTITYFGGAKKPRARALVELTDDLEDHYSQMASYLRLNSMVPPSAKK</sequence>
<organism evidence="3 4">
    <name type="scientific">Terriglobus roseus</name>
    <dbReference type="NCBI Taxonomy" id="392734"/>
    <lineage>
        <taxon>Bacteria</taxon>
        <taxon>Pseudomonadati</taxon>
        <taxon>Acidobacteriota</taxon>
        <taxon>Terriglobia</taxon>
        <taxon>Terriglobales</taxon>
        <taxon>Acidobacteriaceae</taxon>
        <taxon>Terriglobus</taxon>
    </lineage>
</organism>
<feature type="domain" description="DinB-like" evidence="2">
    <location>
        <begin position="44"/>
        <end position="160"/>
    </location>
</feature>
<dbReference type="Proteomes" id="UP000182409">
    <property type="component" value="Unassembled WGS sequence"/>
</dbReference>
<dbReference type="InterPro" id="IPR034660">
    <property type="entry name" value="DinB/YfiT-like"/>
</dbReference>
<feature type="signal peptide" evidence="1">
    <location>
        <begin position="1"/>
        <end position="22"/>
    </location>
</feature>
<evidence type="ECO:0000256" key="1">
    <source>
        <dbReference type="SAM" id="SignalP"/>
    </source>
</evidence>
<dbReference type="OrthoDB" id="120106at2"/>
<name>A0A1H4LUG6_9BACT</name>
<evidence type="ECO:0000313" key="4">
    <source>
        <dbReference type="Proteomes" id="UP000182409"/>
    </source>
</evidence>
<protein>
    <submittedName>
        <fullName evidence="3">DinB superfamily protein</fullName>
    </submittedName>
</protein>
<dbReference type="AlphaFoldDB" id="A0A1H4LUG6"/>
<dbReference type="InterPro" id="IPR024775">
    <property type="entry name" value="DinB-like"/>
</dbReference>
<gene>
    <name evidence="3" type="ORF">SAMN05443244_1719</name>
</gene>
<keyword evidence="1" id="KW-0732">Signal</keyword>
<dbReference type="SUPFAM" id="SSF109854">
    <property type="entry name" value="DinB/YfiT-like putative metalloenzymes"/>
    <property type="match status" value="1"/>
</dbReference>
<evidence type="ECO:0000259" key="2">
    <source>
        <dbReference type="Pfam" id="PF12867"/>
    </source>
</evidence>
<dbReference type="Gene3D" id="1.20.120.450">
    <property type="entry name" value="dinb family like domain"/>
    <property type="match status" value="1"/>
</dbReference>